<comment type="caution">
    <text evidence="2">The sequence shown here is derived from an EMBL/GenBank/DDBJ whole genome shotgun (WGS) entry which is preliminary data.</text>
</comment>
<dbReference type="RefSeq" id="WP_171241727.1">
    <property type="nucleotide sequence ID" value="NZ_JABEPQ010000001.1"/>
</dbReference>
<gene>
    <name evidence="2" type="ORF">HJG52_01025</name>
</gene>
<feature type="compositionally biased region" description="Basic and acidic residues" evidence="1">
    <location>
        <begin position="401"/>
        <end position="411"/>
    </location>
</feature>
<feature type="compositionally biased region" description="Gly residues" evidence="1">
    <location>
        <begin position="445"/>
        <end position="454"/>
    </location>
</feature>
<dbReference type="Gene3D" id="3.40.50.300">
    <property type="entry name" value="P-loop containing nucleotide triphosphate hydrolases"/>
    <property type="match status" value="1"/>
</dbReference>
<dbReference type="EMBL" id="JABEPQ010000001">
    <property type="protein sequence ID" value="NNM44588.1"/>
    <property type="molecule type" value="Genomic_DNA"/>
</dbReference>
<feature type="region of interest" description="Disordered" evidence="1">
    <location>
        <begin position="401"/>
        <end position="476"/>
    </location>
</feature>
<dbReference type="AlphaFoldDB" id="A0A849HB01"/>
<keyword evidence="3" id="KW-1185">Reference proteome</keyword>
<sequence>MSAAPAIYDHVVVGNEVEHPSFGVGIVADVTTVHDEPCATVDFAPPVGRKRLMLRITPLSGRSRTPDADKFEGDVIEALDRMKVQRAAKAALEAELVPEAPPFDHGTLRQILERPKPPPMRAPGLVPSEAGVLVVAQRKTGKTTLELNWARCLLTGETFLGRFPVRPIKGKVAILNYEVSGDTLGLWADERGVPADRLHLVNLRGRRNPLSHPGDRERLADILRGEQVEAIIVDPFGRAFTGKSQNDPGEVGAWLVDLDLFARGEVGATDLMLTAHAGWNGERSRGSSALEDWADSILWMTRDQNDDTKRFLRAEGRDVLVDEDQLLFDESTRTLAMAGTGGRKKARTAEKVHELMPYVRRAAAQVPGGSRADLTRAMRKMPDCPSFQDRDVAAAADLADEQGHMRIEDMGPGKAKRHYPATPSNPVQTPSTDAPPTPRPTPSIGGRGRGGRGQGQEHALDVDGVSDPSSDSQEAS</sequence>
<dbReference type="Pfam" id="PF13481">
    <property type="entry name" value="AAA_25"/>
    <property type="match status" value="1"/>
</dbReference>
<organism evidence="2 3">
    <name type="scientific">Knoellia koreensis</name>
    <dbReference type="NCBI Taxonomy" id="2730921"/>
    <lineage>
        <taxon>Bacteria</taxon>
        <taxon>Bacillati</taxon>
        <taxon>Actinomycetota</taxon>
        <taxon>Actinomycetes</taxon>
        <taxon>Micrococcales</taxon>
        <taxon>Intrasporangiaceae</taxon>
        <taxon>Knoellia</taxon>
    </lineage>
</organism>
<proteinExistence type="predicted"/>
<dbReference type="Proteomes" id="UP000588586">
    <property type="component" value="Unassembled WGS sequence"/>
</dbReference>
<accession>A0A849HB01</accession>
<evidence type="ECO:0000313" key="2">
    <source>
        <dbReference type="EMBL" id="NNM44588.1"/>
    </source>
</evidence>
<evidence type="ECO:0000256" key="1">
    <source>
        <dbReference type="SAM" id="MobiDB-lite"/>
    </source>
</evidence>
<feature type="compositionally biased region" description="Low complexity" evidence="1">
    <location>
        <begin position="462"/>
        <end position="476"/>
    </location>
</feature>
<protein>
    <submittedName>
        <fullName evidence="2">AAA family ATPase</fullName>
    </submittedName>
</protein>
<name>A0A849HB01_9MICO</name>
<reference evidence="2 3" key="1">
    <citation type="submission" date="2020-04" db="EMBL/GenBank/DDBJ databases">
        <title>Knoellia sp. isolate from air conditioner.</title>
        <authorList>
            <person name="Chea S."/>
            <person name="Kim D.-U."/>
        </authorList>
    </citation>
    <scope>NUCLEOTIDE SEQUENCE [LARGE SCALE GENOMIC DNA]</scope>
    <source>
        <strain evidence="2 3">DB2414S</strain>
    </source>
</reference>
<evidence type="ECO:0000313" key="3">
    <source>
        <dbReference type="Proteomes" id="UP000588586"/>
    </source>
</evidence>
<dbReference type="InterPro" id="IPR027417">
    <property type="entry name" value="P-loop_NTPase"/>
</dbReference>
<feature type="compositionally biased region" description="Polar residues" evidence="1">
    <location>
        <begin position="422"/>
        <end position="432"/>
    </location>
</feature>
<dbReference type="SUPFAM" id="SSF52540">
    <property type="entry name" value="P-loop containing nucleoside triphosphate hydrolases"/>
    <property type="match status" value="1"/>
</dbReference>